<organism evidence="2 3">
    <name type="scientific">Morella rubra</name>
    <name type="common">Chinese bayberry</name>
    <dbReference type="NCBI Taxonomy" id="262757"/>
    <lineage>
        <taxon>Eukaryota</taxon>
        <taxon>Viridiplantae</taxon>
        <taxon>Streptophyta</taxon>
        <taxon>Embryophyta</taxon>
        <taxon>Tracheophyta</taxon>
        <taxon>Spermatophyta</taxon>
        <taxon>Magnoliopsida</taxon>
        <taxon>eudicotyledons</taxon>
        <taxon>Gunneridae</taxon>
        <taxon>Pentapetalae</taxon>
        <taxon>rosids</taxon>
        <taxon>fabids</taxon>
        <taxon>Fagales</taxon>
        <taxon>Myricaceae</taxon>
        <taxon>Morella</taxon>
    </lineage>
</organism>
<evidence type="ECO:0000313" key="3">
    <source>
        <dbReference type="Proteomes" id="UP000516437"/>
    </source>
</evidence>
<dbReference type="EMBL" id="RXIC02000019">
    <property type="protein sequence ID" value="KAB1226286.1"/>
    <property type="molecule type" value="Genomic_DNA"/>
</dbReference>
<dbReference type="GO" id="GO:0016020">
    <property type="term" value="C:membrane"/>
    <property type="evidence" value="ECO:0007669"/>
    <property type="project" value="TreeGrafter"/>
</dbReference>
<dbReference type="Pfam" id="PF13962">
    <property type="entry name" value="PGG"/>
    <property type="match status" value="1"/>
</dbReference>
<sequence>MCWRATLEGGLKELHASANEGNARAKYLITLAYHHQGGDARRMAVAVMTKLRKQLTAGQMEVVHFTIIDWAIARWVIIELHRYKLKDEDEIKEHVKERERKMEEMLHKESGSNLVMATLITTVIFATGITMPGGFVGGEGPHPGSTNLTKSTTFKAFVITDIISMVLSSCSV</sequence>
<evidence type="ECO:0000313" key="2">
    <source>
        <dbReference type="EMBL" id="KAB1226286.1"/>
    </source>
</evidence>
<dbReference type="PANTHER" id="PTHR24177">
    <property type="entry name" value="CASKIN"/>
    <property type="match status" value="1"/>
</dbReference>
<keyword evidence="3" id="KW-1185">Reference proteome</keyword>
<proteinExistence type="predicted"/>
<protein>
    <recommendedName>
        <fullName evidence="1">PGG domain-containing protein</fullName>
    </recommendedName>
</protein>
<dbReference type="AlphaFoldDB" id="A0A6A1WP03"/>
<accession>A0A6A1WP03</accession>
<dbReference type="Proteomes" id="UP000516437">
    <property type="component" value="Chromosome 1"/>
</dbReference>
<reference evidence="2 3" key="1">
    <citation type="journal article" date="2019" name="Plant Biotechnol. J.">
        <title>The red bayberry genome and genetic basis of sex determination.</title>
        <authorList>
            <person name="Jia H.M."/>
            <person name="Jia H.J."/>
            <person name="Cai Q.L."/>
            <person name="Wang Y."/>
            <person name="Zhao H.B."/>
            <person name="Yang W.F."/>
            <person name="Wang G.Y."/>
            <person name="Li Y.H."/>
            <person name="Zhan D.L."/>
            <person name="Shen Y.T."/>
            <person name="Niu Q.F."/>
            <person name="Chang L."/>
            <person name="Qiu J."/>
            <person name="Zhao L."/>
            <person name="Xie H.B."/>
            <person name="Fu W.Y."/>
            <person name="Jin J."/>
            <person name="Li X.W."/>
            <person name="Jiao Y."/>
            <person name="Zhou C.C."/>
            <person name="Tu T."/>
            <person name="Chai C.Y."/>
            <person name="Gao J.L."/>
            <person name="Fan L.J."/>
            <person name="van de Weg E."/>
            <person name="Wang J.Y."/>
            <person name="Gao Z.S."/>
        </authorList>
    </citation>
    <scope>NUCLEOTIDE SEQUENCE [LARGE SCALE GENOMIC DNA]</scope>
    <source>
        <tissue evidence="2">Leaves</tissue>
    </source>
</reference>
<name>A0A6A1WP03_9ROSI</name>
<evidence type="ECO:0000259" key="1">
    <source>
        <dbReference type="Pfam" id="PF13962"/>
    </source>
</evidence>
<feature type="domain" description="PGG" evidence="1">
    <location>
        <begin position="104"/>
        <end position="172"/>
    </location>
</feature>
<comment type="caution">
    <text evidence="2">The sequence shown here is derived from an EMBL/GenBank/DDBJ whole genome shotgun (WGS) entry which is preliminary data.</text>
</comment>
<dbReference type="InterPro" id="IPR026961">
    <property type="entry name" value="PGG_dom"/>
</dbReference>
<gene>
    <name evidence="2" type="ORF">CJ030_MR1G001722</name>
</gene>
<dbReference type="PANTHER" id="PTHR24177:SF463">
    <property type="entry name" value="OS09G0331600 PROTEIN"/>
    <property type="match status" value="1"/>
</dbReference>
<dbReference type="OrthoDB" id="10040922at2759"/>